<dbReference type="PROSITE" id="PS00041">
    <property type="entry name" value="HTH_ARAC_FAMILY_1"/>
    <property type="match status" value="1"/>
</dbReference>
<sequence>MQISYIIVCKEMDGMNWIQCLSKSIQYIEEHITDRIRIDEIANQAYTSSSHFQLLFHLVFGITVGEYIRNRRLTLAALELLKPGRKIIDVAMQYQYDTQESFSKAFARFHGFPPSKVQADKIRMFHPLKINITVQGGFDMSRSLVDEFYWSDFINQKDELLSDIDKYQRIVNWAIEARVHNPNVFDALTEWILDDSEWTDDKLVENEQIFMQGILARFRGQNAQLRAYLKEIESSGIVNGAVFNALDRFDNELSGKTEYNDLRNVITKMFTDFSVMRDRKIREQIAGGKTGPTGTDSVDIFGYVNLLKDCDARVQWTLFMPDMVEKQKKDFKIEKFEYMKMPAMRFIGKESCEGDGLDTVEGLKNLFSILDTMSEYKSGFDYDVLFQHHYGRGVDVERWHGFWGRFMKADTPVPEGFVYFDFTPQRTESNFVAGPPYISQFAFAVFSGNIEAMHEKEGYDCDAMYDITRNIILGQDVNIPYPDKYWTAEVFLDGYDNYSTAYMFSVEL</sequence>
<dbReference type="PROSITE" id="PS01124">
    <property type="entry name" value="HTH_ARAC_FAMILY_2"/>
    <property type="match status" value="1"/>
</dbReference>
<gene>
    <name evidence="5" type="ORF">CDQ84_18135</name>
</gene>
<dbReference type="InterPro" id="IPR009057">
    <property type="entry name" value="Homeodomain-like_sf"/>
</dbReference>
<evidence type="ECO:0000256" key="3">
    <source>
        <dbReference type="ARBA" id="ARBA00023163"/>
    </source>
</evidence>
<comment type="caution">
    <text evidence="5">The sequence shown here is derived from an EMBL/GenBank/DDBJ whole genome shotgun (WGS) entry which is preliminary data.</text>
</comment>
<dbReference type="InterPro" id="IPR018062">
    <property type="entry name" value="HTH_AraC-typ_CS"/>
</dbReference>
<dbReference type="Proteomes" id="UP000236151">
    <property type="component" value="Unassembled WGS sequence"/>
</dbReference>
<dbReference type="AlphaFoldDB" id="A0A2K2EZP3"/>
<dbReference type="SMART" id="SM00342">
    <property type="entry name" value="HTH_ARAC"/>
    <property type="match status" value="1"/>
</dbReference>
<dbReference type="PANTHER" id="PTHR47504:SF5">
    <property type="entry name" value="RIGHT ORIGIN-BINDING PROTEIN"/>
    <property type="match status" value="1"/>
</dbReference>
<dbReference type="GO" id="GO:0043565">
    <property type="term" value="F:sequence-specific DNA binding"/>
    <property type="evidence" value="ECO:0007669"/>
    <property type="project" value="InterPro"/>
</dbReference>
<accession>A0A2K2EZP3</accession>
<dbReference type="InterPro" id="IPR018060">
    <property type="entry name" value="HTH_AraC"/>
</dbReference>
<dbReference type="EMBL" id="NIOJ01000085">
    <property type="protein sequence ID" value="PNT94889.1"/>
    <property type="molecule type" value="Genomic_DNA"/>
</dbReference>
<keyword evidence="3" id="KW-0804">Transcription</keyword>
<dbReference type="InterPro" id="IPR050959">
    <property type="entry name" value="MarA-like"/>
</dbReference>
<dbReference type="Pfam" id="PF12833">
    <property type="entry name" value="HTH_18"/>
    <property type="match status" value="1"/>
</dbReference>
<evidence type="ECO:0000259" key="4">
    <source>
        <dbReference type="PROSITE" id="PS01124"/>
    </source>
</evidence>
<name>A0A2K2EZP3_9CLOT</name>
<feature type="domain" description="HTH araC/xylS-type" evidence="4">
    <location>
        <begin position="22"/>
        <end position="120"/>
    </location>
</feature>
<evidence type="ECO:0000313" key="6">
    <source>
        <dbReference type="Proteomes" id="UP000236151"/>
    </source>
</evidence>
<dbReference type="PANTHER" id="PTHR47504">
    <property type="entry name" value="RIGHT ORIGIN-BINDING PROTEIN"/>
    <property type="match status" value="1"/>
</dbReference>
<dbReference type="SUPFAM" id="SSF46689">
    <property type="entry name" value="Homeodomain-like"/>
    <property type="match status" value="2"/>
</dbReference>
<evidence type="ECO:0000256" key="1">
    <source>
        <dbReference type="ARBA" id="ARBA00023015"/>
    </source>
</evidence>
<organism evidence="5 6">
    <name type="scientific">Clostridium thermosuccinogenes</name>
    <dbReference type="NCBI Taxonomy" id="84032"/>
    <lineage>
        <taxon>Bacteria</taxon>
        <taxon>Bacillati</taxon>
        <taxon>Bacillota</taxon>
        <taxon>Clostridia</taxon>
        <taxon>Eubacteriales</taxon>
        <taxon>Clostridiaceae</taxon>
        <taxon>Clostridium</taxon>
    </lineage>
</organism>
<dbReference type="KEGG" id="cthd:CDO33_13125"/>
<dbReference type="GO" id="GO:0003700">
    <property type="term" value="F:DNA-binding transcription factor activity"/>
    <property type="evidence" value="ECO:0007669"/>
    <property type="project" value="InterPro"/>
</dbReference>
<keyword evidence="1" id="KW-0805">Transcription regulation</keyword>
<dbReference type="Gene3D" id="1.10.10.60">
    <property type="entry name" value="Homeodomain-like"/>
    <property type="match status" value="2"/>
</dbReference>
<proteinExistence type="predicted"/>
<keyword evidence="2" id="KW-0238">DNA-binding</keyword>
<reference evidence="6" key="1">
    <citation type="submission" date="2017-06" db="EMBL/GenBank/DDBJ databases">
        <title>Investigating the central metabolism of Clostridium thermosuccinogenes.</title>
        <authorList>
            <person name="Koendjbiharie J.G."/>
            <person name="Van Kranenburg R."/>
            <person name="Vriesendorp B."/>
        </authorList>
    </citation>
    <scope>NUCLEOTIDE SEQUENCE [LARGE SCALE GENOMIC DNA]</scope>
    <source>
        <strain evidence="6">DSM 5806</strain>
    </source>
</reference>
<protein>
    <recommendedName>
        <fullName evidence="4">HTH araC/xylS-type domain-containing protein</fullName>
    </recommendedName>
</protein>
<evidence type="ECO:0000313" key="5">
    <source>
        <dbReference type="EMBL" id="PNT94889.1"/>
    </source>
</evidence>
<keyword evidence="6" id="KW-1185">Reference proteome</keyword>
<evidence type="ECO:0000256" key="2">
    <source>
        <dbReference type="ARBA" id="ARBA00023125"/>
    </source>
</evidence>